<dbReference type="PANTHER" id="PTHR37461">
    <property type="entry name" value="ANTI-SIGMA-K FACTOR RSKA"/>
    <property type="match status" value="1"/>
</dbReference>
<keyword evidence="11" id="KW-1185">Reference proteome</keyword>
<evidence type="ECO:0000313" key="11">
    <source>
        <dbReference type="Proteomes" id="UP001299970"/>
    </source>
</evidence>
<accession>A0ABS9THW5</accession>
<evidence type="ECO:0000256" key="6">
    <source>
        <dbReference type="ARBA" id="ARBA00023163"/>
    </source>
</evidence>
<dbReference type="InterPro" id="IPR051474">
    <property type="entry name" value="Anti-sigma-K/W_factor"/>
</dbReference>
<evidence type="ECO:0000256" key="8">
    <source>
        <dbReference type="SAM" id="Phobius"/>
    </source>
</evidence>
<keyword evidence="6" id="KW-0804">Transcription</keyword>
<dbReference type="Proteomes" id="UP001299970">
    <property type="component" value="Unassembled WGS sequence"/>
</dbReference>
<feature type="transmembrane region" description="Helical" evidence="8">
    <location>
        <begin position="90"/>
        <end position="111"/>
    </location>
</feature>
<evidence type="ECO:0000256" key="1">
    <source>
        <dbReference type="ARBA" id="ARBA00004167"/>
    </source>
</evidence>
<feature type="domain" description="Putative zinc-finger" evidence="9">
    <location>
        <begin position="10"/>
        <end position="37"/>
    </location>
</feature>
<dbReference type="EMBL" id="JAKXMK010000016">
    <property type="protein sequence ID" value="MCH6167998.1"/>
    <property type="molecule type" value="Genomic_DNA"/>
</dbReference>
<organism evidence="10 11">
    <name type="scientific">Pseudonocardia alaniniphila</name>
    <dbReference type="NCBI Taxonomy" id="75291"/>
    <lineage>
        <taxon>Bacteria</taxon>
        <taxon>Bacillati</taxon>
        <taxon>Actinomycetota</taxon>
        <taxon>Actinomycetes</taxon>
        <taxon>Pseudonocardiales</taxon>
        <taxon>Pseudonocardiaceae</taxon>
        <taxon>Pseudonocardia</taxon>
    </lineage>
</organism>
<proteinExistence type="predicted"/>
<protein>
    <submittedName>
        <fullName evidence="10">Zf-HC2 domain-containing protein</fullName>
    </submittedName>
</protein>
<evidence type="ECO:0000256" key="7">
    <source>
        <dbReference type="SAM" id="MobiDB-lite"/>
    </source>
</evidence>
<evidence type="ECO:0000313" key="10">
    <source>
        <dbReference type="EMBL" id="MCH6167998.1"/>
    </source>
</evidence>
<keyword evidence="3 8" id="KW-1133">Transmembrane helix</keyword>
<dbReference type="InterPro" id="IPR041916">
    <property type="entry name" value="Anti_sigma_zinc_sf"/>
</dbReference>
<sequence length="239" mass="24470">MSAARDHADIDSYVADELDPEEKKVVEEHLGTCSECREEVDVLRELQQLLADVPPEVLLDGPPEDADLLLQRTLRQVRAESSQVEGRRRYLAAAAAAAVAAVALVGGVLVGRVTLSENGQNIAAGPAPGSTTAAPATPGTRYASATDPSTGARVTAAIVPAAGWVRVSAAVTGIPAGQRCQLVVVAKDGTRETAGGWLVSEQGSTGGTTLDGSALIAPEDVAGVVVQNTGGKQFVEAKV</sequence>
<evidence type="ECO:0000259" key="9">
    <source>
        <dbReference type="Pfam" id="PF13490"/>
    </source>
</evidence>
<evidence type="ECO:0000256" key="3">
    <source>
        <dbReference type="ARBA" id="ARBA00022989"/>
    </source>
</evidence>
<keyword evidence="5 8" id="KW-0472">Membrane</keyword>
<reference evidence="10 11" key="1">
    <citation type="submission" date="2022-03" db="EMBL/GenBank/DDBJ databases">
        <title>Pseudonocardia alaer sp. nov., a novel actinomycete isolated from reed forest soil.</title>
        <authorList>
            <person name="Wang L."/>
        </authorList>
    </citation>
    <scope>NUCLEOTIDE SEQUENCE [LARGE SCALE GENOMIC DNA]</scope>
    <source>
        <strain evidence="10 11">Y-16303</strain>
    </source>
</reference>
<keyword evidence="4" id="KW-0805">Transcription regulation</keyword>
<evidence type="ECO:0000256" key="2">
    <source>
        <dbReference type="ARBA" id="ARBA00022692"/>
    </source>
</evidence>
<evidence type="ECO:0000256" key="5">
    <source>
        <dbReference type="ARBA" id="ARBA00023136"/>
    </source>
</evidence>
<comment type="subcellular location">
    <subcellularLocation>
        <location evidence="1">Membrane</location>
        <topology evidence="1">Single-pass membrane protein</topology>
    </subcellularLocation>
</comment>
<feature type="compositionally biased region" description="Low complexity" evidence="7">
    <location>
        <begin position="123"/>
        <end position="140"/>
    </location>
</feature>
<evidence type="ECO:0000256" key="4">
    <source>
        <dbReference type="ARBA" id="ARBA00023015"/>
    </source>
</evidence>
<dbReference type="RefSeq" id="WP_241038643.1">
    <property type="nucleotide sequence ID" value="NZ_BAAAJF010000012.1"/>
</dbReference>
<dbReference type="Gene3D" id="1.10.10.1320">
    <property type="entry name" value="Anti-sigma factor, zinc-finger domain"/>
    <property type="match status" value="1"/>
</dbReference>
<comment type="caution">
    <text evidence="10">The sequence shown here is derived from an EMBL/GenBank/DDBJ whole genome shotgun (WGS) entry which is preliminary data.</text>
</comment>
<keyword evidence="2 8" id="KW-0812">Transmembrane</keyword>
<dbReference type="PANTHER" id="PTHR37461:SF1">
    <property type="entry name" value="ANTI-SIGMA-K FACTOR RSKA"/>
    <property type="match status" value="1"/>
</dbReference>
<feature type="region of interest" description="Disordered" evidence="7">
    <location>
        <begin position="119"/>
        <end position="147"/>
    </location>
</feature>
<name>A0ABS9THW5_9PSEU</name>
<dbReference type="InterPro" id="IPR027383">
    <property type="entry name" value="Znf_put"/>
</dbReference>
<dbReference type="Pfam" id="PF13490">
    <property type="entry name" value="zf-HC2"/>
    <property type="match status" value="1"/>
</dbReference>
<gene>
    <name evidence="10" type="ORF">MMF94_20105</name>
</gene>